<proteinExistence type="predicted"/>
<keyword evidence="3" id="KW-1185">Reference proteome</keyword>
<dbReference type="Proteomes" id="UP000265520">
    <property type="component" value="Unassembled WGS sequence"/>
</dbReference>
<evidence type="ECO:0000313" key="3">
    <source>
        <dbReference type="Proteomes" id="UP000265520"/>
    </source>
</evidence>
<dbReference type="AlphaFoldDB" id="A0A392MTQ5"/>
<name>A0A392MTQ5_9FABA</name>
<comment type="caution">
    <text evidence="2">The sequence shown here is derived from an EMBL/GenBank/DDBJ whole genome shotgun (WGS) entry which is preliminary data.</text>
</comment>
<dbReference type="EMBL" id="LXQA010019338">
    <property type="protein sequence ID" value="MCH90920.1"/>
    <property type="molecule type" value="Genomic_DNA"/>
</dbReference>
<evidence type="ECO:0000259" key="1">
    <source>
        <dbReference type="Pfam" id="PF13966"/>
    </source>
</evidence>
<sequence length="190" mass="22103">MTPMDLVPSWYAPSFTAIWKCPAPSKVNAFAWQLLHDRIPTRQDLYRRRIIGGGGDTSCVLCGEVSESSAHLFIYCDVALKVWVGVFEWLDIPFSLPHNLFSILNHLIQTGGKKLRKGLCMIWNATVWSLWRRWNSVMFDNGRRDTADVLDEIKVLTWKWWLSQSEVAHSLLYEWRVQPKLCVENCLEFD</sequence>
<feature type="domain" description="Reverse transcriptase zinc-binding" evidence="1">
    <location>
        <begin position="15"/>
        <end position="83"/>
    </location>
</feature>
<evidence type="ECO:0000313" key="2">
    <source>
        <dbReference type="EMBL" id="MCH90920.1"/>
    </source>
</evidence>
<protein>
    <submittedName>
        <fullName evidence="2">F-box family protein</fullName>
    </submittedName>
</protein>
<gene>
    <name evidence="2" type="ORF">A2U01_0011843</name>
</gene>
<dbReference type="InterPro" id="IPR026960">
    <property type="entry name" value="RVT-Znf"/>
</dbReference>
<dbReference type="PANTHER" id="PTHR33116">
    <property type="entry name" value="REVERSE TRANSCRIPTASE ZINC-BINDING DOMAIN-CONTAINING PROTEIN-RELATED-RELATED"/>
    <property type="match status" value="1"/>
</dbReference>
<reference evidence="2 3" key="1">
    <citation type="journal article" date="2018" name="Front. Plant Sci.">
        <title>Red Clover (Trifolium pratense) and Zigzag Clover (T. medium) - A Picture of Genomic Similarities and Differences.</title>
        <authorList>
            <person name="Dluhosova J."/>
            <person name="Istvanek J."/>
            <person name="Nedelnik J."/>
            <person name="Repkova J."/>
        </authorList>
    </citation>
    <scope>NUCLEOTIDE SEQUENCE [LARGE SCALE GENOMIC DNA]</scope>
    <source>
        <strain evidence="3">cv. 10/8</strain>
        <tissue evidence="2">Leaf</tissue>
    </source>
</reference>
<dbReference type="PANTHER" id="PTHR33116:SF78">
    <property type="entry name" value="OS12G0587133 PROTEIN"/>
    <property type="match status" value="1"/>
</dbReference>
<accession>A0A392MTQ5</accession>
<organism evidence="2 3">
    <name type="scientific">Trifolium medium</name>
    <dbReference type="NCBI Taxonomy" id="97028"/>
    <lineage>
        <taxon>Eukaryota</taxon>
        <taxon>Viridiplantae</taxon>
        <taxon>Streptophyta</taxon>
        <taxon>Embryophyta</taxon>
        <taxon>Tracheophyta</taxon>
        <taxon>Spermatophyta</taxon>
        <taxon>Magnoliopsida</taxon>
        <taxon>eudicotyledons</taxon>
        <taxon>Gunneridae</taxon>
        <taxon>Pentapetalae</taxon>
        <taxon>rosids</taxon>
        <taxon>fabids</taxon>
        <taxon>Fabales</taxon>
        <taxon>Fabaceae</taxon>
        <taxon>Papilionoideae</taxon>
        <taxon>50 kb inversion clade</taxon>
        <taxon>NPAAA clade</taxon>
        <taxon>Hologalegina</taxon>
        <taxon>IRL clade</taxon>
        <taxon>Trifolieae</taxon>
        <taxon>Trifolium</taxon>
    </lineage>
</organism>
<dbReference type="Pfam" id="PF13966">
    <property type="entry name" value="zf-RVT"/>
    <property type="match status" value="1"/>
</dbReference>